<dbReference type="Pfam" id="PF17039">
    <property type="entry name" value="Glyco_tran_10_N"/>
    <property type="match status" value="1"/>
</dbReference>
<dbReference type="InterPro" id="IPR038577">
    <property type="entry name" value="GT10-like_C_sf"/>
</dbReference>
<dbReference type="GO" id="GO:0032580">
    <property type="term" value="C:Golgi cisterna membrane"/>
    <property type="evidence" value="ECO:0007669"/>
    <property type="project" value="UniProtKB-SubCell"/>
</dbReference>
<dbReference type="AlphaFoldDB" id="A0A2G8KU02"/>
<dbReference type="OrthoDB" id="427096at2759"/>
<keyword evidence="4 11" id="KW-0808">Transferase</keyword>
<keyword evidence="11" id="KW-0333">Golgi apparatus</keyword>
<organism evidence="14 15">
    <name type="scientific">Stichopus japonicus</name>
    <name type="common">Sea cucumber</name>
    <dbReference type="NCBI Taxonomy" id="307972"/>
    <lineage>
        <taxon>Eukaryota</taxon>
        <taxon>Metazoa</taxon>
        <taxon>Echinodermata</taxon>
        <taxon>Eleutherozoa</taxon>
        <taxon>Echinozoa</taxon>
        <taxon>Holothuroidea</taxon>
        <taxon>Aspidochirotacea</taxon>
        <taxon>Aspidochirotida</taxon>
        <taxon>Stichopodidae</taxon>
        <taxon>Apostichopus</taxon>
    </lineage>
</organism>
<dbReference type="GO" id="GO:0046920">
    <property type="term" value="F:alpha-(1-&gt;3)-fucosyltransferase activity"/>
    <property type="evidence" value="ECO:0007669"/>
    <property type="project" value="TreeGrafter"/>
</dbReference>
<evidence type="ECO:0000256" key="7">
    <source>
        <dbReference type="ARBA" id="ARBA00022989"/>
    </source>
</evidence>
<evidence type="ECO:0000256" key="9">
    <source>
        <dbReference type="ARBA" id="ARBA00023180"/>
    </source>
</evidence>
<evidence type="ECO:0000259" key="13">
    <source>
        <dbReference type="Pfam" id="PF17039"/>
    </source>
</evidence>
<evidence type="ECO:0000256" key="3">
    <source>
        <dbReference type="ARBA" id="ARBA00022676"/>
    </source>
</evidence>
<comment type="similarity">
    <text evidence="2 11">Belongs to the glycosyltransferase 10 family.</text>
</comment>
<feature type="domain" description="Fucosyltransferase N-terminal" evidence="13">
    <location>
        <begin position="10"/>
        <end position="60"/>
    </location>
</feature>
<dbReference type="EMBL" id="MRZV01000370">
    <property type="protein sequence ID" value="PIK51484.1"/>
    <property type="molecule type" value="Genomic_DNA"/>
</dbReference>
<dbReference type="FunFam" id="3.40.50.11660:FF:000002">
    <property type="entry name" value="Alpha-(1,3)-fucosyltransferase"/>
    <property type="match status" value="1"/>
</dbReference>
<proteinExistence type="inferred from homology"/>
<comment type="pathway">
    <text evidence="1">Protein modification; protein glycosylation.</text>
</comment>
<sequence>MTLESWRRYHRERSPSQLWVLGTHESPLTCVAVRPPDDMKMVYNLSFTYHSRSDFPTPYGFYTKYATQQNGSVNWYSKKSKLIRWSSSHCPLSPRHYKRRDFAYALKEHINITMYGTCGDGRFDGEEYTEAVTEHKFSLILENSCCAEYITEKFWDSLLKYNQVPVVYGATREEYDRIAPPKSYIFMQDFSSLEELAGFITKVGSSEIEYNEYHYWRRLGYVTKRRNPEDRIHHCNSICRMSDTVKQARAGKKFQYDEMSDVFFGGCRDCQKELDFFY</sequence>
<keyword evidence="5 11" id="KW-0812">Transmembrane</keyword>
<evidence type="ECO:0000259" key="12">
    <source>
        <dbReference type="Pfam" id="PF00852"/>
    </source>
</evidence>
<comment type="subcellular location">
    <subcellularLocation>
        <location evidence="10">Endomembrane system</location>
        <topology evidence="10">Single-pass type II membrane protein</topology>
    </subcellularLocation>
    <subcellularLocation>
        <location evidence="11">Golgi apparatus</location>
        <location evidence="11">Golgi stack membrane</location>
        <topology evidence="11">Single-pass type II membrane protein</topology>
    </subcellularLocation>
</comment>
<evidence type="ECO:0000313" key="14">
    <source>
        <dbReference type="EMBL" id="PIK51484.1"/>
    </source>
</evidence>
<dbReference type="Gene3D" id="3.40.50.11660">
    <property type="entry name" value="Glycosyl transferase family 10, C-terminal domain"/>
    <property type="match status" value="1"/>
</dbReference>
<evidence type="ECO:0000313" key="15">
    <source>
        <dbReference type="Proteomes" id="UP000230750"/>
    </source>
</evidence>
<dbReference type="Proteomes" id="UP000230750">
    <property type="component" value="Unassembled WGS sequence"/>
</dbReference>
<name>A0A2G8KU02_STIJA</name>
<keyword evidence="8" id="KW-0472">Membrane</keyword>
<accession>A0A2G8KU02</accession>
<dbReference type="UniPathway" id="UPA00378"/>
<reference evidence="14 15" key="1">
    <citation type="journal article" date="2017" name="PLoS Biol.">
        <title>The sea cucumber genome provides insights into morphological evolution and visceral regeneration.</title>
        <authorList>
            <person name="Zhang X."/>
            <person name="Sun L."/>
            <person name="Yuan J."/>
            <person name="Sun Y."/>
            <person name="Gao Y."/>
            <person name="Zhang L."/>
            <person name="Li S."/>
            <person name="Dai H."/>
            <person name="Hamel J.F."/>
            <person name="Liu C."/>
            <person name="Yu Y."/>
            <person name="Liu S."/>
            <person name="Lin W."/>
            <person name="Guo K."/>
            <person name="Jin S."/>
            <person name="Xu P."/>
            <person name="Storey K.B."/>
            <person name="Huan P."/>
            <person name="Zhang T."/>
            <person name="Zhou Y."/>
            <person name="Zhang J."/>
            <person name="Lin C."/>
            <person name="Li X."/>
            <person name="Xing L."/>
            <person name="Huo D."/>
            <person name="Sun M."/>
            <person name="Wang L."/>
            <person name="Mercier A."/>
            <person name="Li F."/>
            <person name="Yang H."/>
            <person name="Xiang J."/>
        </authorList>
    </citation>
    <scope>NUCLEOTIDE SEQUENCE [LARGE SCALE GENOMIC DNA]</scope>
    <source>
        <strain evidence="14">Shaxun</strain>
        <tissue evidence="14">Muscle</tissue>
    </source>
</reference>
<protein>
    <recommendedName>
        <fullName evidence="11">Fucosyltransferase</fullName>
        <ecNumber evidence="11">2.4.1.-</ecNumber>
    </recommendedName>
</protein>
<evidence type="ECO:0000256" key="1">
    <source>
        <dbReference type="ARBA" id="ARBA00004922"/>
    </source>
</evidence>
<feature type="domain" description="Fucosyltransferase C-terminal" evidence="12">
    <location>
        <begin position="77"/>
        <end position="254"/>
    </location>
</feature>
<dbReference type="EC" id="2.4.1.-" evidence="11"/>
<keyword evidence="15" id="KW-1185">Reference proteome</keyword>
<evidence type="ECO:0000256" key="8">
    <source>
        <dbReference type="ARBA" id="ARBA00023136"/>
    </source>
</evidence>
<evidence type="ECO:0000256" key="11">
    <source>
        <dbReference type="RuleBase" id="RU003832"/>
    </source>
</evidence>
<evidence type="ECO:0000256" key="5">
    <source>
        <dbReference type="ARBA" id="ARBA00022692"/>
    </source>
</evidence>
<dbReference type="Pfam" id="PF00852">
    <property type="entry name" value="Glyco_transf_10"/>
    <property type="match status" value="1"/>
</dbReference>
<keyword evidence="7" id="KW-1133">Transmembrane helix</keyword>
<evidence type="ECO:0000256" key="6">
    <source>
        <dbReference type="ARBA" id="ARBA00022968"/>
    </source>
</evidence>
<dbReference type="InterPro" id="IPR001503">
    <property type="entry name" value="Glyco_trans_10"/>
</dbReference>
<gene>
    <name evidence="14" type="ORF">BSL78_11623</name>
</gene>
<dbReference type="InterPro" id="IPR031481">
    <property type="entry name" value="Glyco_tran_10_N"/>
</dbReference>
<keyword evidence="9" id="KW-0325">Glycoprotein</keyword>
<keyword evidence="6" id="KW-0735">Signal-anchor</keyword>
<evidence type="ECO:0000256" key="10">
    <source>
        <dbReference type="ARBA" id="ARBA00060399"/>
    </source>
</evidence>
<evidence type="ECO:0000256" key="4">
    <source>
        <dbReference type="ARBA" id="ARBA00022679"/>
    </source>
</evidence>
<dbReference type="InterPro" id="IPR055270">
    <property type="entry name" value="Glyco_tran_10_C"/>
</dbReference>
<comment type="caution">
    <text evidence="14">The sequence shown here is derived from an EMBL/GenBank/DDBJ whole genome shotgun (WGS) entry which is preliminary data.</text>
</comment>
<dbReference type="SUPFAM" id="SSF53756">
    <property type="entry name" value="UDP-Glycosyltransferase/glycogen phosphorylase"/>
    <property type="match status" value="1"/>
</dbReference>
<dbReference type="PANTHER" id="PTHR11929:SF145">
    <property type="entry name" value="ALPHA-(1,3)-FUCOSYLTRANSFERASE FUT-1"/>
    <property type="match status" value="1"/>
</dbReference>
<keyword evidence="3 11" id="KW-0328">Glycosyltransferase</keyword>
<evidence type="ECO:0000256" key="2">
    <source>
        <dbReference type="ARBA" id="ARBA00008919"/>
    </source>
</evidence>
<dbReference type="PANTHER" id="PTHR11929">
    <property type="entry name" value="ALPHA- 1,3 -FUCOSYLTRANSFERASE"/>
    <property type="match status" value="1"/>
</dbReference>